<feature type="transmembrane region" description="Helical" evidence="8">
    <location>
        <begin position="196"/>
        <end position="216"/>
    </location>
</feature>
<feature type="transmembrane region" description="Helical" evidence="8">
    <location>
        <begin position="413"/>
        <end position="435"/>
    </location>
</feature>
<dbReference type="CDD" id="cd13138">
    <property type="entry name" value="MATE_yoeA_like"/>
    <property type="match status" value="1"/>
</dbReference>
<keyword evidence="3" id="KW-0813">Transport</keyword>
<dbReference type="PANTHER" id="PTHR43549:SF3">
    <property type="entry name" value="MULTIDRUG RESISTANCE PROTEIN YPNP-RELATED"/>
    <property type="match status" value="1"/>
</dbReference>
<comment type="similarity">
    <text evidence="2">Belongs to the multi antimicrobial extrusion (MATE) (TC 2.A.66.1) family.</text>
</comment>
<evidence type="ECO:0000256" key="2">
    <source>
        <dbReference type="ARBA" id="ARBA00010199"/>
    </source>
</evidence>
<dbReference type="PIRSF" id="PIRSF006603">
    <property type="entry name" value="DinF"/>
    <property type="match status" value="1"/>
</dbReference>
<evidence type="ECO:0000256" key="1">
    <source>
        <dbReference type="ARBA" id="ARBA00004651"/>
    </source>
</evidence>
<evidence type="ECO:0000256" key="6">
    <source>
        <dbReference type="ARBA" id="ARBA00022989"/>
    </source>
</evidence>
<dbReference type="GO" id="GO:0005886">
    <property type="term" value="C:plasma membrane"/>
    <property type="evidence" value="ECO:0007669"/>
    <property type="project" value="UniProtKB-SubCell"/>
</dbReference>
<evidence type="ECO:0000313" key="10">
    <source>
        <dbReference type="Proteomes" id="UP000294650"/>
    </source>
</evidence>
<reference evidence="9 10" key="1">
    <citation type="submission" date="2019-03" db="EMBL/GenBank/DDBJ databases">
        <title>Genomic Encyclopedia of Type Strains, Phase IV (KMG-IV): sequencing the most valuable type-strain genomes for metagenomic binning, comparative biology and taxonomic classification.</title>
        <authorList>
            <person name="Goeker M."/>
        </authorList>
    </citation>
    <scope>NUCLEOTIDE SEQUENCE [LARGE SCALE GENOMIC DNA]</scope>
    <source>
        <strain evidence="9 10">DSM 25894</strain>
    </source>
</reference>
<comment type="caution">
    <text evidence="9">The sequence shown here is derived from an EMBL/GenBank/DDBJ whole genome shotgun (WGS) entry which is preliminary data.</text>
</comment>
<keyword evidence="5 8" id="KW-0812">Transmembrane</keyword>
<name>A0A4R3N7Y2_9BACI</name>
<feature type="transmembrane region" description="Helical" evidence="8">
    <location>
        <begin position="94"/>
        <end position="117"/>
    </location>
</feature>
<evidence type="ECO:0000256" key="8">
    <source>
        <dbReference type="SAM" id="Phobius"/>
    </source>
</evidence>
<feature type="transmembrane region" description="Helical" evidence="8">
    <location>
        <begin position="356"/>
        <end position="377"/>
    </location>
</feature>
<evidence type="ECO:0000256" key="3">
    <source>
        <dbReference type="ARBA" id="ARBA00022448"/>
    </source>
</evidence>
<evidence type="ECO:0000313" key="9">
    <source>
        <dbReference type="EMBL" id="TCT24571.1"/>
    </source>
</evidence>
<keyword evidence="6 8" id="KW-1133">Transmembrane helix</keyword>
<evidence type="ECO:0000256" key="5">
    <source>
        <dbReference type="ARBA" id="ARBA00022692"/>
    </source>
</evidence>
<accession>A0A4R3N7Y2</accession>
<dbReference type="RefSeq" id="WP_132371301.1">
    <property type="nucleotide sequence ID" value="NZ_SMAN01000005.1"/>
</dbReference>
<feature type="transmembrane region" description="Helical" evidence="8">
    <location>
        <begin position="50"/>
        <end position="73"/>
    </location>
</feature>
<feature type="transmembrane region" description="Helical" evidence="8">
    <location>
        <begin position="12"/>
        <end position="30"/>
    </location>
</feature>
<feature type="transmembrane region" description="Helical" evidence="8">
    <location>
        <begin position="318"/>
        <end position="336"/>
    </location>
</feature>
<organism evidence="9 10">
    <name type="scientific">Melghiribacillus thermohalophilus</name>
    <dbReference type="NCBI Taxonomy" id="1324956"/>
    <lineage>
        <taxon>Bacteria</taxon>
        <taxon>Bacillati</taxon>
        <taxon>Bacillota</taxon>
        <taxon>Bacilli</taxon>
        <taxon>Bacillales</taxon>
        <taxon>Bacillaceae</taxon>
        <taxon>Melghiribacillus</taxon>
    </lineage>
</organism>
<dbReference type="Proteomes" id="UP000294650">
    <property type="component" value="Unassembled WGS sequence"/>
</dbReference>
<feature type="transmembrane region" description="Helical" evidence="8">
    <location>
        <begin position="384"/>
        <end position="401"/>
    </location>
</feature>
<dbReference type="OrthoDB" id="9776324at2"/>
<dbReference type="PANTHER" id="PTHR43549">
    <property type="entry name" value="MULTIDRUG RESISTANCE PROTEIN YPNP-RELATED"/>
    <property type="match status" value="1"/>
</dbReference>
<gene>
    <name evidence="9" type="ORF">EDD68_10523</name>
</gene>
<keyword evidence="4" id="KW-1003">Cell membrane</keyword>
<dbReference type="GO" id="GO:0042910">
    <property type="term" value="F:xenobiotic transmembrane transporter activity"/>
    <property type="evidence" value="ECO:0007669"/>
    <property type="project" value="InterPro"/>
</dbReference>
<sequence>MKSKKHDFTEGNILKQLFLFSGPIIFANLLQVSYQFIDSLWVGNLIGANALGSVAVSGTVIFTMLSFIIGINNATLTILSQQKGKGDGEGLKRYVNAFVIMLFLMSAVLGSVAFFFAEPILVLLGTPETLMDEARTYLQINAVGVFFLTGYNFIGAVLRALGDSQTPLRFVAIAVLLNTVLDPLFISVFGLGVQGAAVSTILSQGLSFLFGVVYVLKRKLVPFSVPVIPAKEEVFVILKLGIPSGLQMSVISAGSAAIMSVVTSFGEDVVAGFSAAQRLDSLLMLPAHALGIAVTSMAGQNIGKGKWERVGRIAKYGLLYNLSVMFLIAILLVLFGEYGVRLFIQEEAAVQFGSTYLKTVGLFYPFLGINFILNGVVRASGAMYQVLVLNLISFWVLRYPLSDLVSSWMGEEGIAYGIGISFILSSFVAMGYYRFGKWRDIQLFKEKKDE</sequence>
<dbReference type="NCBIfam" id="TIGR00797">
    <property type="entry name" value="matE"/>
    <property type="match status" value="1"/>
</dbReference>
<evidence type="ECO:0000256" key="7">
    <source>
        <dbReference type="ARBA" id="ARBA00023136"/>
    </source>
</evidence>
<dbReference type="Pfam" id="PF01554">
    <property type="entry name" value="MatE"/>
    <property type="match status" value="2"/>
</dbReference>
<proteinExistence type="inferred from homology"/>
<feature type="transmembrane region" description="Helical" evidence="8">
    <location>
        <begin position="170"/>
        <end position="190"/>
    </location>
</feature>
<dbReference type="EMBL" id="SMAN01000005">
    <property type="protein sequence ID" value="TCT24571.1"/>
    <property type="molecule type" value="Genomic_DNA"/>
</dbReference>
<dbReference type="InterPro" id="IPR052031">
    <property type="entry name" value="Membrane_Transporter-Flippase"/>
</dbReference>
<evidence type="ECO:0000256" key="4">
    <source>
        <dbReference type="ARBA" id="ARBA00022475"/>
    </source>
</evidence>
<dbReference type="InterPro" id="IPR048279">
    <property type="entry name" value="MdtK-like"/>
</dbReference>
<dbReference type="GO" id="GO:0015297">
    <property type="term" value="F:antiporter activity"/>
    <property type="evidence" value="ECO:0007669"/>
    <property type="project" value="InterPro"/>
</dbReference>
<protein>
    <submittedName>
        <fullName evidence="9">Putative MATE family efflux protein</fullName>
    </submittedName>
</protein>
<comment type="subcellular location">
    <subcellularLocation>
        <location evidence="1">Cell membrane</location>
        <topology evidence="1">Multi-pass membrane protein</topology>
    </subcellularLocation>
</comment>
<keyword evidence="7 8" id="KW-0472">Membrane</keyword>
<dbReference type="AlphaFoldDB" id="A0A4R3N7Y2"/>
<dbReference type="InterPro" id="IPR002528">
    <property type="entry name" value="MATE_fam"/>
</dbReference>
<keyword evidence="10" id="KW-1185">Reference proteome</keyword>
<feature type="transmembrane region" description="Helical" evidence="8">
    <location>
        <begin position="137"/>
        <end position="158"/>
    </location>
</feature>